<dbReference type="Gene3D" id="3.40.50.2300">
    <property type="match status" value="1"/>
</dbReference>
<dbReference type="AlphaFoldDB" id="A0A370CI37"/>
<proteinExistence type="predicted"/>
<feature type="modified residue" description="4-aspartylphosphate" evidence="1">
    <location>
        <position position="59"/>
    </location>
</feature>
<accession>A0A370CI37</accession>
<dbReference type="InterPro" id="IPR011006">
    <property type="entry name" value="CheY-like_superfamily"/>
</dbReference>
<dbReference type="SUPFAM" id="SSF52172">
    <property type="entry name" value="CheY-like"/>
    <property type="match status" value="1"/>
</dbReference>
<organism evidence="3 4">
    <name type="scientific">Candidatus Aquirickettsiella gammari</name>
    <dbReference type="NCBI Taxonomy" id="2016198"/>
    <lineage>
        <taxon>Bacteria</taxon>
        <taxon>Pseudomonadati</taxon>
        <taxon>Pseudomonadota</taxon>
        <taxon>Gammaproteobacteria</taxon>
        <taxon>Legionellales</taxon>
        <taxon>Coxiellaceae</taxon>
        <taxon>Candidatus Aquirickettsiella</taxon>
    </lineage>
</organism>
<dbReference type="GO" id="GO:0000160">
    <property type="term" value="P:phosphorelay signal transduction system"/>
    <property type="evidence" value="ECO:0007669"/>
    <property type="project" value="InterPro"/>
</dbReference>
<dbReference type="InterPro" id="IPR052048">
    <property type="entry name" value="ST_Response_Regulator"/>
</dbReference>
<name>A0A370CI37_9COXI</name>
<keyword evidence="4" id="KW-1185">Reference proteome</keyword>
<keyword evidence="1" id="KW-0597">Phosphoprotein</keyword>
<comment type="caution">
    <text evidence="3">The sequence shown here is derived from an EMBL/GenBank/DDBJ whole genome shotgun (WGS) entry which is preliminary data.</text>
</comment>
<dbReference type="Proteomes" id="UP000226429">
    <property type="component" value="Unassembled WGS sequence"/>
</dbReference>
<evidence type="ECO:0000313" key="3">
    <source>
        <dbReference type="EMBL" id="RDH40443.1"/>
    </source>
</evidence>
<dbReference type="SMART" id="SM00448">
    <property type="entry name" value="REC"/>
    <property type="match status" value="1"/>
</dbReference>
<dbReference type="PROSITE" id="PS50110">
    <property type="entry name" value="RESPONSE_REGULATORY"/>
    <property type="match status" value="1"/>
</dbReference>
<dbReference type="EMBL" id="NMOS02000008">
    <property type="protein sequence ID" value="RDH40443.1"/>
    <property type="molecule type" value="Genomic_DNA"/>
</dbReference>
<evidence type="ECO:0000259" key="2">
    <source>
        <dbReference type="PROSITE" id="PS50110"/>
    </source>
</evidence>
<reference evidence="3 4" key="1">
    <citation type="journal article" date="2017" name="Int. J. Syst. Evol. Microbiol.">
        <title>Aquarickettsiella crustaci n. gen. n. sp. (Gammaproteobacteria: Legionellales: Coxiellaceae); a bacterial pathogen of the freshwater crustacean: Gammarus fossarum (Malacostraca: Amphipoda).</title>
        <authorList>
            <person name="Bojko J."/>
            <person name="Dunn A.M."/>
            <person name="Stebbing P.D."/>
            <person name="Van Aerle R."/>
            <person name="Bacela-Spychalska K."/>
            <person name="Bean T.P."/>
            <person name="Stentiford G.D."/>
        </authorList>
    </citation>
    <scope>NUCLEOTIDE SEQUENCE [LARGE SCALE GENOMIC DNA]</scope>
    <source>
        <strain evidence="3">RA15029</strain>
    </source>
</reference>
<dbReference type="InterPro" id="IPR001789">
    <property type="entry name" value="Sig_transdc_resp-reg_receiver"/>
</dbReference>
<evidence type="ECO:0000313" key="4">
    <source>
        <dbReference type="Proteomes" id="UP000226429"/>
    </source>
</evidence>
<dbReference type="Pfam" id="PF00072">
    <property type="entry name" value="Response_reg"/>
    <property type="match status" value="1"/>
</dbReference>
<sequence>MNHDFANSSLTPRILVVEDDPIIRTIHQQVLASLGCQVDCVSRGQAAIRQLYYDMVLLDMGLPDIPGGNVIKAARTREIQRKPLPFIVVTAHDKENEATYLALGADRVFRKPLARGQLHSLLVEYGLLKNK</sequence>
<evidence type="ECO:0000256" key="1">
    <source>
        <dbReference type="PROSITE-ProRule" id="PRU00169"/>
    </source>
</evidence>
<reference evidence="3 4" key="2">
    <citation type="journal article" date="2018" name="J. Invertebr. Pathol.">
        <title>'Candidatus Aquirickettsiella gammari' (Gammaproteobacteria: Legionellales: Coxiellaceae): A bacterial pathogen of the freshwater crustacean Gammarus fossarum (Malacostraca: Amphipoda).</title>
        <authorList>
            <person name="Bojko J."/>
            <person name="Dunn A.M."/>
            <person name="Stebbing P.D."/>
            <person name="van Aerle R."/>
            <person name="Bacela-Spychalska K."/>
            <person name="Bean T.P."/>
            <person name="Urrutia A."/>
            <person name="Stentiford G.D."/>
        </authorList>
    </citation>
    <scope>NUCLEOTIDE SEQUENCE [LARGE SCALE GENOMIC DNA]</scope>
    <source>
        <strain evidence="3">RA15029</strain>
    </source>
</reference>
<feature type="domain" description="Response regulatory" evidence="2">
    <location>
        <begin position="13"/>
        <end position="126"/>
    </location>
</feature>
<gene>
    <name evidence="3" type="ORF">CFE62_003550</name>
</gene>
<dbReference type="PANTHER" id="PTHR43228">
    <property type="entry name" value="TWO-COMPONENT RESPONSE REGULATOR"/>
    <property type="match status" value="1"/>
</dbReference>
<protein>
    <submittedName>
        <fullName evidence="3">Response regulator</fullName>
    </submittedName>
</protein>
<dbReference type="PANTHER" id="PTHR43228:SF1">
    <property type="entry name" value="TWO-COMPONENT RESPONSE REGULATOR ARR22"/>
    <property type="match status" value="1"/>
</dbReference>
<dbReference type="CDD" id="cd17546">
    <property type="entry name" value="REC_hyHK_CKI1_RcsC-like"/>
    <property type="match status" value="1"/>
</dbReference>